<feature type="transmembrane region" description="Helical" evidence="6">
    <location>
        <begin position="286"/>
        <end position="307"/>
    </location>
</feature>
<dbReference type="Pfam" id="PF02653">
    <property type="entry name" value="BPD_transp_2"/>
    <property type="match status" value="1"/>
</dbReference>
<feature type="transmembrane region" description="Helical" evidence="6">
    <location>
        <begin position="6"/>
        <end position="23"/>
    </location>
</feature>
<feature type="transmembrane region" description="Helical" evidence="6">
    <location>
        <begin position="35"/>
        <end position="53"/>
    </location>
</feature>
<sequence length="405" mass="43028">MSRYWIIRIVSIVLAVLGCFLLEKVARGQNDYTQRLIVLAGLYVTLSVSLNLINGITGQFSIGHAAFYQVGAYLGAFLTGRYFAAAHLPPLVWLVLVMFGGALAAAVAGLVVGLPSLRLRGDYLAIVTLGFGEIIRIQVQNTEALGGSYGMNVAPKIQSVAMVWLLAIFCIAVCRNLLKTAHGLPFLAVREDEVASSAMGVNITKVKVTAFVLGSAFAGAAGALLAHYEGFITPTTFSMDVSFIILTMVVLGGTGSITGSIVSALFLSYLPEYLRSLHGRGGAGPLTVSGSTVVAALIGVVVAVALIKRIVDDGRGTKWARLGFYAGSIVIGVVVQVIMGIVLSRVKPMQNKQIEADQLRMVIFAVTLIVLMLLRPQGVFAHHEFSWTWVKKLFGGKGPSTEVAA</sequence>
<dbReference type="InterPro" id="IPR043428">
    <property type="entry name" value="LivM-like"/>
</dbReference>
<evidence type="ECO:0000256" key="6">
    <source>
        <dbReference type="SAM" id="Phobius"/>
    </source>
</evidence>
<dbReference type="CDD" id="cd06581">
    <property type="entry name" value="TM_PBP1_LivM_like"/>
    <property type="match status" value="1"/>
</dbReference>
<dbReference type="GO" id="GO:0015658">
    <property type="term" value="F:branched-chain amino acid transmembrane transporter activity"/>
    <property type="evidence" value="ECO:0007669"/>
    <property type="project" value="InterPro"/>
</dbReference>
<keyword evidence="5 6" id="KW-0472">Membrane</keyword>
<evidence type="ECO:0000313" key="7">
    <source>
        <dbReference type="EMBL" id="AIE87647.1"/>
    </source>
</evidence>
<feature type="transmembrane region" description="Helical" evidence="6">
    <location>
        <begin position="65"/>
        <end position="84"/>
    </location>
</feature>
<keyword evidence="4 6" id="KW-1133">Transmembrane helix</keyword>
<dbReference type="PROSITE" id="PS51257">
    <property type="entry name" value="PROKAR_LIPOPROTEIN"/>
    <property type="match status" value="1"/>
</dbReference>
<gene>
    <name evidence="7" type="ORF">OP10G_4279</name>
</gene>
<feature type="transmembrane region" description="Helical" evidence="6">
    <location>
        <begin position="319"/>
        <end position="346"/>
    </location>
</feature>
<feature type="transmembrane region" description="Helical" evidence="6">
    <location>
        <begin position="208"/>
        <end position="231"/>
    </location>
</feature>
<keyword evidence="3 6" id="KW-0812">Transmembrane</keyword>
<organism evidence="7 8">
    <name type="scientific">Fimbriimonas ginsengisoli Gsoil 348</name>
    <dbReference type="NCBI Taxonomy" id="661478"/>
    <lineage>
        <taxon>Bacteria</taxon>
        <taxon>Bacillati</taxon>
        <taxon>Armatimonadota</taxon>
        <taxon>Fimbriimonadia</taxon>
        <taxon>Fimbriimonadales</taxon>
        <taxon>Fimbriimonadaceae</taxon>
        <taxon>Fimbriimonas</taxon>
    </lineage>
</organism>
<feature type="transmembrane region" description="Helical" evidence="6">
    <location>
        <begin position="358"/>
        <end position="374"/>
    </location>
</feature>
<dbReference type="eggNOG" id="COG4177">
    <property type="taxonomic scope" value="Bacteria"/>
</dbReference>
<proteinExistence type="predicted"/>
<dbReference type="PANTHER" id="PTHR30482">
    <property type="entry name" value="HIGH-AFFINITY BRANCHED-CHAIN AMINO ACID TRANSPORT SYSTEM PERMEASE"/>
    <property type="match status" value="1"/>
</dbReference>
<reference evidence="7 8" key="1">
    <citation type="journal article" date="2014" name="PLoS ONE">
        <title>The first complete genome sequence of the class fimbriimonadia in the phylum armatimonadetes.</title>
        <authorList>
            <person name="Hu Z.Y."/>
            <person name="Wang Y.Z."/>
            <person name="Im W.T."/>
            <person name="Wang S.Y."/>
            <person name="Zhao G.P."/>
            <person name="Zheng H.J."/>
            <person name="Quan Z.X."/>
        </authorList>
    </citation>
    <scope>NUCLEOTIDE SEQUENCE [LARGE SCALE GENOMIC DNA]</scope>
    <source>
        <strain evidence="7">Gsoil 348</strain>
    </source>
</reference>
<dbReference type="OrthoDB" id="9789927at2"/>
<evidence type="ECO:0000256" key="5">
    <source>
        <dbReference type="ARBA" id="ARBA00023136"/>
    </source>
</evidence>
<evidence type="ECO:0000256" key="1">
    <source>
        <dbReference type="ARBA" id="ARBA00004651"/>
    </source>
</evidence>
<dbReference type="PANTHER" id="PTHR30482:SF10">
    <property type="entry name" value="HIGH-AFFINITY BRANCHED-CHAIN AMINO ACID TRANSPORT PROTEIN BRAE"/>
    <property type="match status" value="1"/>
</dbReference>
<feature type="transmembrane region" description="Helical" evidence="6">
    <location>
        <begin position="160"/>
        <end position="178"/>
    </location>
</feature>
<dbReference type="InterPro" id="IPR001851">
    <property type="entry name" value="ABC_transp_permease"/>
</dbReference>
<feature type="transmembrane region" description="Helical" evidence="6">
    <location>
        <begin position="243"/>
        <end position="266"/>
    </location>
</feature>
<dbReference type="STRING" id="661478.OP10G_4279"/>
<evidence type="ECO:0000256" key="2">
    <source>
        <dbReference type="ARBA" id="ARBA00022475"/>
    </source>
</evidence>
<comment type="subcellular location">
    <subcellularLocation>
        <location evidence="1">Cell membrane</location>
        <topology evidence="1">Multi-pass membrane protein</topology>
    </subcellularLocation>
</comment>
<dbReference type="Proteomes" id="UP000027982">
    <property type="component" value="Chromosome"/>
</dbReference>
<protein>
    <submittedName>
        <fullName evidence="7">Putative transport system permease protein</fullName>
    </submittedName>
</protein>
<evidence type="ECO:0000313" key="8">
    <source>
        <dbReference type="Proteomes" id="UP000027982"/>
    </source>
</evidence>
<dbReference type="GO" id="GO:0005886">
    <property type="term" value="C:plasma membrane"/>
    <property type="evidence" value="ECO:0007669"/>
    <property type="project" value="UniProtKB-SubCell"/>
</dbReference>
<name>A0A068NWB6_FIMGI</name>
<keyword evidence="2" id="KW-1003">Cell membrane</keyword>
<dbReference type="EMBL" id="CP007139">
    <property type="protein sequence ID" value="AIE87647.1"/>
    <property type="molecule type" value="Genomic_DNA"/>
</dbReference>
<dbReference type="HOGENOM" id="CLU_031365_1_2_0"/>
<feature type="transmembrane region" description="Helical" evidence="6">
    <location>
        <begin position="91"/>
        <end position="117"/>
    </location>
</feature>
<evidence type="ECO:0000256" key="4">
    <source>
        <dbReference type="ARBA" id="ARBA00022989"/>
    </source>
</evidence>
<dbReference type="AlphaFoldDB" id="A0A068NWB6"/>
<keyword evidence="8" id="KW-1185">Reference proteome</keyword>
<dbReference type="KEGG" id="fgi:OP10G_4279"/>
<accession>A0A068NWB6</accession>
<dbReference type="RefSeq" id="WP_025228464.1">
    <property type="nucleotide sequence ID" value="NZ_CP007139.1"/>
</dbReference>
<evidence type="ECO:0000256" key="3">
    <source>
        <dbReference type="ARBA" id="ARBA00022692"/>
    </source>
</evidence>